<evidence type="ECO:0000259" key="5">
    <source>
        <dbReference type="PROSITE" id="PS50931"/>
    </source>
</evidence>
<comment type="similarity">
    <text evidence="1">Belongs to the LysR transcriptional regulatory family.</text>
</comment>
<evidence type="ECO:0000313" key="6">
    <source>
        <dbReference type="EMBL" id="MDQ0912391.1"/>
    </source>
</evidence>
<dbReference type="Gene3D" id="1.10.10.10">
    <property type="entry name" value="Winged helix-like DNA-binding domain superfamily/Winged helix DNA-binding domain"/>
    <property type="match status" value="1"/>
</dbReference>
<dbReference type="InterPro" id="IPR036390">
    <property type="entry name" value="WH_DNA-bd_sf"/>
</dbReference>
<protein>
    <submittedName>
        <fullName evidence="6">DNA-binding transcriptional LysR family regulator</fullName>
    </submittedName>
</protein>
<dbReference type="PANTHER" id="PTHR30346:SF29">
    <property type="entry name" value="LYSR SUBSTRATE-BINDING"/>
    <property type="match status" value="1"/>
</dbReference>
<dbReference type="AlphaFoldDB" id="A0AAW8FQP6"/>
<keyword evidence="4" id="KW-0804">Transcription</keyword>
<evidence type="ECO:0000256" key="4">
    <source>
        <dbReference type="ARBA" id="ARBA00023163"/>
    </source>
</evidence>
<dbReference type="Pfam" id="PF00126">
    <property type="entry name" value="HTH_1"/>
    <property type="match status" value="1"/>
</dbReference>
<dbReference type="CDD" id="cd05466">
    <property type="entry name" value="PBP2_LTTR_substrate"/>
    <property type="match status" value="1"/>
</dbReference>
<dbReference type="Pfam" id="PF03466">
    <property type="entry name" value="LysR_substrate"/>
    <property type="match status" value="1"/>
</dbReference>
<dbReference type="InterPro" id="IPR036388">
    <property type="entry name" value="WH-like_DNA-bd_sf"/>
</dbReference>
<evidence type="ECO:0000313" key="7">
    <source>
        <dbReference type="Proteomes" id="UP001234216"/>
    </source>
</evidence>
<dbReference type="SUPFAM" id="SSF53850">
    <property type="entry name" value="Periplasmic binding protein-like II"/>
    <property type="match status" value="1"/>
</dbReference>
<dbReference type="Gene3D" id="3.40.190.290">
    <property type="match status" value="1"/>
</dbReference>
<gene>
    <name evidence="6" type="ORF">QFZ22_008376</name>
</gene>
<dbReference type="GO" id="GO:0032993">
    <property type="term" value="C:protein-DNA complex"/>
    <property type="evidence" value="ECO:0007669"/>
    <property type="project" value="TreeGrafter"/>
</dbReference>
<dbReference type="FunFam" id="1.10.10.10:FF:000001">
    <property type="entry name" value="LysR family transcriptional regulator"/>
    <property type="match status" value="1"/>
</dbReference>
<proteinExistence type="inferred from homology"/>
<dbReference type="PANTHER" id="PTHR30346">
    <property type="entry name" value="TRANSCRIPTIONAL DUAL REGULATOR HCAR-RELATED"/>
    <property type="match status" value="1"/>
</dbReference>
<evidence type="ECO:0000256" key="3">
    <source>
        <dbReference type="ARBA" id="ARBA00023125"/>
    </source>
</evidence>
<name>A0AAW8FQP6_9ACTN</name>
<dbReference type="RefSeq" id="WP_306984719.1">
    <property type="nucleotide sequence ID" value="NZ_JAUSYQ010000002.1"/>
</dbReference>
<organism evidence="6 7">
    <name type="scientific">Streptomyces canus</name>
    <dbReference type="NCBI Taxonomy" id="58343"/>
    <lineage>
        <taxon>Bacteria</taxon>
        <taxon>Bacillati</taxon>
        <taxon>Actinomycetota</taxon>
        <taxon>Actinomycetes</taxon>
        <taxon>Kitasatosporales</taxon>
        <taxon>Streptomycetaceae</taxon>
        <taxon>Streptomyces</taxon>
        <taxon>Streptomyces aurantiacus group</taxon>
    </lineage>
</organism>
<dbReference type="PROSITE" id="PS50931">
    <property type="entry name" value="HTH_LYSR"/>
    <property type="match status" value="1"/>
</dbReference>
<dbReference type="InterPro" id="IPR005119">
    <property type="entry name" value="LysR_subst-bd"/>
</dbReference>
<dbReference type="SUPFAM" id="SSF46785">
    <property type="entry name" value="Winged helix' DNA-binding domain"/>
    <property type="match status" value="1"/>
</dbReference>
<dbReference type="EMBL" id="JAUSZV010000005">
    <property type="protein sequence ID" value="MDQ0912391.1"/>
    <property type="molecule type" value="Genomic_DNA"/>
</dbReference>
<accession>A0AAW8FQP6</accession>
<evidence type="ECO:0000256" key="1">
    <source>
        <dbReference type="ARBA" id="ARBA00009437"/>
    </source>
</evidence>
<evidence type="ECO:0000256" key="2">
    <source>
        <dbReference type="ARBA" id="ARBA00023015"/>
    </source>
</evidence>
<dbReference type="Proteomes" id="UP001234216">
    <property type="component" value="Unassembled WGS sequence"/>
</dbReference>
<keyword evidence="2" id="KW-0805">Transcription regulation</keyword>
<keyword evidence="3 6" id="KW-0238">DNA-binding</keyword>
<dbReference type="GO" id="GO:0003677">
    <property type="term" value="F:DNA binding"/>
    <property type="evidence" value="ECO:0007669"/>
    <property type="project" value="UniProtKB-KW"/>
</dbReference>
<dbReference type="InterPro" id="IPR000847">
    <property type="entry name" value="LysR_HTH_N"/>
</dbReference>
<sequence length="304" mass="31381">MYDPVRLAALVAVAEAGSITRAAERLGYTPPALSQQLAKLEREAGTALLVRHHRGARLTGAGELLVARARRVLDELDRARHELARLTGLAGGTLRLGTFQTAGIQLLPPVLSAFRRAYPDVELSVAFHDPPDGITAVAAGEIDLALTHAYEPGEAPSLPATLSAEPLLTEELVLVTAPGHALADGSTRLPLAELAGEPLISMAPDHPARREVEAVLARSGATPSVLVATPGYALVCALASAGLGVGVVPEMVARTAATPVGTRLLEAGALGRTISVVHRAGEAAPAADAFRALLRGAFGRARPV</sequence>
<dbReference type="PRINTS" id="PR00039">
    <property type="entry name" value="HTHLYSR"/>
</dbReference>
<comment type="caution">
    <text evidence="6">The sequence shown here is derived from an EMBL/GenBank/DDBJ whole genome shotgun (WGS) entry which is preliminary data.</text>
</comment>
<feature type="domain" description="HTH lysR-type" evidence="5">
    <location>
        <begin position="7"/>
        <end position="59"/>
    </location>
</feature>
<reference evidence="6" key="1">
    <citation type="submission" date="2023-07" db="EMBL/GenBank/DDBJ databases">
        <title>Comparative genomics of wheat-associated soil bacteria to identify genetic determinants of phenazine resistance.</title>
        <authorList>
            <person name="Mouncey N."/>
        </authorList>
    </citation>
    <scope>NUCLEOTIDE SEQUENCE</scope>
    <source>
        <strain evidence="6">V4I22</strain>
    </source>
</reference>
<dbReference type="GO" id="GO:0003700">
    <property type="term" value="F:DNA-binding transcription factor activity"/>
    <property type="evidence" value="ECO:0007669"/>
    <property type="project" value="InterPro"/>
</dbReference>